<organism evidence="2 3">
    <name type="scientific">Saccharomycopsis crataegensis</name>
    <dbReference type="NCBI Taxonomy" id="43959"/>
    <lineage>
        <taxon>Eukaryota</taxon>
        <taxon>Fungi</taxon>
        <taxon>Dikarya</taxon>
        <taxon>Ascomycota</taxon>
        <taxon>Saccharomycotina</taxon>
        <taxon>Saccharomycetes</taxon>
        <taxon>Saccharomycopsidaceae</taxon>
        <taxon>Saccharomycopsis</taxon>
    </lineage>
</organism>
<comment type="caution">
    <text evidence="2">The sequence shown here is derived from an EMBL/GenBank/DDBJ whole genome shotgun (WGS) entry which is preliminary data.</text>
</comment>
<evidence type="ECO:0000313" key="2">
    <source>
        <dbReference type="EMBL" id="GMM38790.1"/>
    </source>
</evidence>
<sequence length="267" mass="30397">MSTVISWKKQYDHQLKTDYYINTSTGSITFDTPSEVRSPKKGKKFAISCILKQKWSKLSLCRSKSNNSNNNNNNNNNNTGSIGSDASQNDVDDEKQSADASEQGSMEYTYSAPLIFNTSHHDDESVISFESYVSSIDESMIHETANQFYNGGRVYEEDKDDNRSLTLMSPDDFDHDIVSAANYFGDYTRDNIDDYDSDIQSLHDDEDVSSPHYFYSPGAVGMTRESTNSTADEDYTMLTENQLIHSDLLSKQLNREMLRFEEEYLGY</sequence>
<dbReference type="RefSeq" id="XP_064855785.1">
    <property type="nucleotide sequence ID" value="XM_064999713.1"/>
</dbReference>
<keyword evidence="3" id="KW-1185">Reference proteome</keyword>
<dbReference type="GeneID" id="90076778"/>
<evidence type="ECO:0008006" key="4">
    <source>
        <dbReference type="Google" id="ProtNLM"/>
    </source>
</evidence>
<protein>
    <recommendedName>
        <fullName evidence="4">WW domain-containing protein</fullName>
    </recommendedName>
</protein>
<feature type="region of interest" description="Disordered" evidence="1">
    <location>
        <begin position="62"/>
        <end position="104"/>
    </location>
</feature>
<evidence type="ECO:0000256" key="1">
    <source>
        <dbReference type="SAM" id="MobiDB-lite"/>
    </source>
</evidence>
<evidence type="ECO:0000313" key="3">
    <source>
        <dbReference type="Proteomes" id="UP001360560"/>
    </source>
</evidence>
<proteinExistence type="predicted"/>
<accession>A0AAV5QW02</accession>
<feature type="compositionally biased region" description="Polar residues" evidence="1">
    <location>
        <begin position="79"/>
        <end position="89"/>
    </location>
</feature>
<dbReference type="AlphaFoldDB" id="A0AAV5QW02"/>
<feature type="compositionally biased region" description="Low complexity" evidence="1">
    <location>
        <begin position="65"/>
        <end position="78"/>
    </location>
</feature>
<dbReference type="EMBL" id="BTFZ01000020">
    <property type="protein sequence ID" value="GMM38790.1"/>
    <property type="molecule type" value="Genomic_DNA"/>
</dbReference>
<reference evidence="2 3" key="1">
    <citation type="journal article" date="2023" name="Elife">
        <title>Identification of key yeast species and microbe-microbe interactions impacting larval growth of Drosophila in the wild.</title>
        <authorList>
            <person name="Mure A."/>
            <person name="Sugiura Y."/>
            <person name="Maeda R."/>
            <person name="Honda K."/>
            <person name="Sakurai N."/>
            <person name="Takahashi Y."/>
            <person name="Watada M."/>
            <person name="Katoh T."/>
            <person name="Gotoh A."/>
            <person name="Gotoh Y."/>
            <person name="Taniguchi I."/>
            <person name="Nakamura K."/>
            <person name="Hayashi T."/>
            <person name="Katayama T."/>
            <person name="Uemura T."/>
            <person name="Hattori Y."/>
        </authorList>
    </citation>
    <scope>NUCLEOTIDE SEQUENCE [LARGE SCALE GENOMIC DNA]</scope>
    <source>
        <strain evidence="2 3">SC-9</strain>
    </source>
</reference>
<gene>
    <name evidence="2" type="ORF">DASC09_061290</name>
</gene>
<name>A0AAV5QW02_9ASCO</name>
<dbReference type="Proteomes" id="UP001360560">
    <property type="component" value="Unassembled WGS sequence"/>
</dbReference>